<evidence type="ECO:0000313" key="1">
    <source>
        <dbReference type="EMBL" id="CAG8508172.1"/>
    </source>
</evidence>
<proteinExistence type="predicted"/>
<dbReference type="OrthoDB" id="2421943at2759"/>
<dbReference type="Proteomes" id="UP000789572">
    <property type="component" value="Unassembled WGS sequence"/>
</dbReference>
<gene>
    <name evidence="1" type="ORF">POCULU_LOCUS2929</name>
</gene>
<reference evidence="1" key="1">
    <citation type="submission" date="2021-06" db="EMBL/GenBank/DDBJ databases">
        <authorList>
            <person name="Kallberg Y."/>
            <person name="Tangrot J."/>
            <person name="Rosling A."/>
        </authorList>
    </citation>
    <scope>NUCLEOTIDE SEQUENCE</scope>
    <source>
        <strain evidence="1">IA702</strain>
    </source>
</reference>
<comment type="caution">
    <text evidence="1">The sequence shown here is derived from an EMBL/GenBank/DDBJ whole genome shotgun (WGS) entry which is preliminary data.</text>
</comment>
<evidence type="ECO:0000313" key="2">
    <source>
        <dbReference type="Proteomes" id="UP000789572"/>
    </source>
</evidence>
<protein>
    <submittedName>
        <fullName evidence="1">10238_t:CDS:1</fullName>
    </submittedName>
</protein>
<name>A0A9N8ZVP1_9GLOM</name>
<dbReference type="AlphaFoldDB" id="A0A9N8ZVP1"/>
<dbReference type="EMBL" id="CAJVPJ010000297">
    <property type="protein sequence ID" value="CAG8508172.1"/>
    <property type="molecule type" value="Genomic_DNA"/>
</dbReference>
<accession>A0A9N8ZVP1</accession>
<organism evidence="1 2">
    <name type="scientific">Paraglomus occultum</name>
    <dbReference type="NCBI Taxonomy" id="144539"/>
    <lineage>
        <taxon>Eukaryota</taxon>
        <taxon>Fungi</taxon>
        <taxon>Fungi incertae sedis</taxon>
        <taxon>Mucoromycota</taxon>
        <taxon>Glomeromycotina</taxon>
        <taxon>Glomeromycetes</taxon>
        <taxon>Paraglomerales</taxon>
        <taxon>Paraglomeraceae</taxon>
        <taxon>Paraglomus</taxon>
    </lineage>
</organism>
<sequence>MVGCSVRIEDVVSFYTVVTSQSAHKRQRALLHDNAKAPLPISIDLFFVCSNLQDWYQAIAFFRGNEDRFELAQFHVGYVHEVRHSNVEAFSDAKLDLSIIRLDKLRERRFGISDTLRIIIIYDDHLTRRMLRGLANGPVRHMIGYAISIDFDKRASGVEQHDSKLHAYIYRRPLAPSKTSEDEHGVRYLHNMTRPLFLGVKDYEVKFNQTVRGTPVDNKTLNTFSTTNYPPSVECIVVSANGNSRGKRLFAKAPRELNNWEFVKSYEHLMGTMM</sequence>
<keyword evidence="2" id="KW-1185">Reference proteome</keyword>